<evidence type="ECO:0000313" key="1">
    <source>
        <dbReference type="EMBL" id="BBB15651.1"/>
    </source>
</evidence>
<proteinExistence type="predicted"/>
<reference evidence="1 2" key="1">
    <citation type="submission" date="2017-03" db="EMBL/GenBank/DDBJ databases">
        <title>The genome sequence of Candidatus Rickettsiella viridis.</title>
        <authorList>
            <person name="Nikoh N."/>
            <person name="Tsuchida T."/>
            <person name="Yamaguchi K."/>
            <person name="Maeda T."/>
            <person name="Shigenobu S."/>
            <person name="Fukatsu T."/>
        </authorList>
    </citation>
    <scope>NUCLEOTIDE SEQUENCE [LARGE SCALE GENOMIC DNA]</scope>
    <source>
        <strain evidence="1 2">Ap-RA04</strain>
    </source>
</reference>
<evidence type="ECO:0000313" key="2">
    <source>
        <dbReference type="Proteomes" id="UP000282483"/>
    </source>
</evidence>
<protein>
    <submittedName>
        <fullName evidence="1">Uncharacterized protein</fullName>
    </submittedName>
</protein>
<accession>A0A2Z5UX26</accession>
<organism evidence="1 2">
    <name type="scientific">Candidatus Rickettsiella viridis</name>
    <dbReference type="NCBI Taxonomy" id="676208"/>
    <lineage>
        <taxon>Bacteria</taxon>
        <taxon>Pseudomonadati</taxon>
        <taxon>Pseudomonadota</taxon>
        <taxon>Gammaproteobacteria</taxon>
        <taxon>Legionellales</taxon>
        <taxon>Coxiellaceae</taxon>
        <taxon>Rickettsiella</taxon>
    </lineage>
</organism>
<dbReference type="Proteomes" id="UP000282483">
    <property type="component" value="Chromosome"/>
</dbReference>
<sequence>MLYYIPVASFSQRLAENPIAVSLKKREAVLPFLLNTTIN</sequence>
<dbReference type="EMBL" id="AP018005">
    <property type="protein sequence ID" value="BBB15651.1"/>
    <property type="molecule type" value="Genomic_DNA"/>
</dbReference>
<dbReference type="AlphaFoldDB" id="A0A2Z5UX26"/>
<keyword evidence="2" id="KW-1185">Reference proteome</keyword>
<gene>
    <name evidence="1" type="ORF">RVIR1_11890</name>
</gene>
<name>A0A2Z5UX26_9COXI</name>
<dbReference type="KEGG" id="rvi:RVIR1_11890"/>